<protein>
    <submittedName>
        <fullName evidence="2">Uncharacterized protein</fullName>
    </submittedName>
</protein>
<name>A0A2Z6PID7_TRISU</name>
<evidence type="ECO:0000313" key="2">
    <source>
        <dbReference type="EMBL" id="GAU45609.1"/>
    </source>
</evidence>
<keyword evidence="3" id="KW-1185">Reference proteome</keyword>
<dbReference type="AlphaFoldDB" id="A0A2Z6PID7"/>
<dbReference type="Proteomes" id="UP000242715">
    <property type="component" value="Unassembled WGS sequence"/>
</dbReference>
<feature type="region of interest" description="Disordered" evidence="1">
    <location>
        <begin position="38"/>
        <end position="62"/>
    </location>
</feature>
<reference evidence="3" key="1">
    <citation type="journal article" date="2017" name="Front. Plant Sci.">
        <title>Climate Clever Clovers: New Paradigm to Reduce the Environmental Footprint of Ruminants by Breeding Low Methanogenic Forages Utilizing Haplotype Variation.</title>
        <authorList>
            <person name="Kaur P."/>
            <person name="Appels R."/>
            <person name="Bayer P.E."/>
            <person name="Keeble-Gagnere G."/>
            <person name="Wang J."/>
            <person name="Hirakawa H."/>
            <person name="Shirasawa K."/>
            <person name="Vercoe P."/>
            <person name="Stefanova K."/>
            <person name="Durmic Z."/>
            <person name="Nichols P."/>
            <person name="Revell C."/>
            <person name="Isobe S.N."/>
            <person name="Edwards D."/>
            <person name="Erskine W."/>
        </authorList>
    </citation>
    <scope>NUCLEOTIDE SEQUENCE [LARGE SCALE GENOMIC DNA]</scope>
    <source>
        <strain evidence="3">cv. Daliak</strain>
    </source>
</reference>
<sequence>MKQHSNANWTALYNALASANIGSSLPWVSQVAAARSLPSESRQIAPNPQRPSIASDIALHRK</sequence>
<evidence type="ECO:0000256" key="1">
    <source>
        <dbReference type="SAM" id="MobiDB-lite"/>
    </source>
</evidence>
<dbReference type="EMBL" id="DF974134">
    <property type="protein sequence ID" value="GAU45609.1"/>
    <property type="molecule type" value="Genomic_DNA"/>
</dbReference>
<accession>A0A2Z6PID7</accession>
<evidence type="ECO:0000313" key="3">
    <source>
        <dbReference type="Proteomes" id="UP000242715"/>
    </source>
</evidence>
<organism evidence="2 3">
    <name type="scientific">Trifolium subterraneum</name>
    <name type="common">Subterranean clover</name>
    <dbReference type="NCBI Taxonomy" id="3900"/>
    <lineage>
        <taxon>Eukaryota</taxon>
        <taxon>Viridiplantae</taxon>
        <taxon>Streptophyta</taxon>
        <taxon>Embryophyta</taxon>
        <taxon>Tracheophyta</taxon>
        <taxon>Spermatophyta</taxon>
        <taxon>Magnoliopsida</taxon>
        <taxon>eudicotyledons</taxon>
        <taxon>Gunneridae</taxon>
        <taxon>Pentapetalae</taxon>
        <taxon>rosids</taxon>
        <taxon>fabids</taxon>
        <taxon>Fabales</taxon>
        <taxon>Fabaceae</taxon>
        <taxon>Papilionoideae</taxon>
        <taxon>50 kb inversion clade</taxon>
        <taxon>NPAAA clade</taxon>
        <taxon>Hologalegina</taxon>
        <taxon>IRL clade</taxon>
        <taxon>Trifolieae</taxon>
        <taxon>Trifolium</taxon>
    </lineage>
</organism>
<feature type="compositionally biased region" description="Polar residues" evidence="1">
    <location>
        <begin position="38"/>
        <end position="52"/>
    </location>
</feature>
<gene>
    <name evidence="2" type="ORF">TSUD_285780</name>
</gene>
<proteinExistence type="predicted"/>